<gene>
    <name evidence="9" type="ORF">LMUR_00180</name>
</gene>
<name>A0A829RCP7_LISGR</name>
<evidence type="ECO:0000256" key="2">
    <source>
        <dbReference type="ARBA" id="ARBA00005417"/>
    </source>
</evidence>
<evidence type="ECO:0000256" key="1">
    <source>
        <dbReference type="ARBA" id="ARBA00004370"/>
    </source>
</evidence>
<evidence type="ECO:0000313" key="10">
    <source>
        <dbReference type="Proteomes" id="UP000019251"/>
    </source>
</evidence>
<protein>
    <submittedName>
        <fullName evidence="9">Oligopeptide transport ATP-binding protein OppD</fullName>
    </submittedName>
</protein>
<evidence type="ECO:0000256" key="4">
    <source>
        <dbReference type="ARBA" id="ARBA00022475"/>
    </source>
</evidence>
<dbReference type="GO" id="GO:0016887">
    <property type="term" value="F:ATP hydrolysis activity"/>
    <property type="evidence" value="ECO:0007669"/>
    <property type="project" value="InterPro"/>
</dbReference>
<comment type="subcellular location">
    <subcellularLocation>
        <location evidence="1">Membrane</location>
    </subcellularLocation>
</comment>
<dbReference type="Gene3D" id="3.40.50.300">
    <property type="entry name" value="P-loop containing nucleotide triphosphate hydrolases"/>
    <property type="match status" value="1"/>
</dbReference>
<dbReference type="InterPro" id="IPR003439">
    <property type="entry name" value="ABC_transporter-like_ATP-bd"/>
</dbReference>
<dbReference type="InterPro" id="IPR050388">
    <property type="entry name" value="ABC_Ni/Peptide_Import"/>
</dbReference>
<dbReference type="AlphaFoldDB" id="A0A829RCP7"/>
<dbReference type="Pfam" id="PF00005">
    <property type="entry name" value="ABC_tran"/>
    <property type="match status" value="1"/>
</dbReference>
<evidence type="ECO:0000256" key="6">
    <source>
        <dbReference type="ARBA" id="ARBA00022967"/>
    </source>
</evidence>
<keyword evidence="5" id="KW-0997">Cell inner membrane</keyword>
<dbReference type="EMBL" id="AODG01000001">
    <property type="protein sequence ID" value="EUJ30693.1"/>
    <property type="molecule type" value="Genomic_DNA"/>
</dbReference>
<keyword evidence="6" id="KW-1278">Translocase</keyword>
<keyword evidence="7" id="KW-0472">Membrane</keyword>
<dbReference type="GO" id="GO:0016020">
    <property type="term" value="C:membrane"/>
    <property type="evidence" value="ECO:0007669"/>
    <property type="project" value="UniProtKB-SubCell"/>
</dbReference>
<keyword evidence="9" id="KW-0067">ATP-binding</keyword>
<accession>A0A829RCP7</accession>
<dbReference type="InterPro" id="IPR027417">
    <property type="entry name" value="P-loop_NTPase"/>
</dbReference>
<dbReference type="PANTHER" id="PTHR43297">
    <property type="entry name" value="OLIGOPEPTIDE TRANSPORT ATP-BINDING PROTEIN APPD"/>
    <property type="match status" value="1"/>
</dbReference>
<sequence length="76" mass="8407">MGAVLEVRNLTTSFRIDNNYYAAVDNVSLDIYPNETIAIVGESGCGKSALALALMKLHDPLHTRISGDIFFFMKKK</sequence>
<evidence type="ECO:0000256" key="5">
    <source>
        <dbReference type="ARBA" id="ARBA00022519"/>
    </source>
</evidence>
<comment type="similarity">
    <text evidence="2">Belongs to the ABC transporter superfamily.</text>
</comment>
<evidence type="ECO:0000259" key="8">
    <source>
        <dbReference type="Pfam" id="PF00005"/>
    </source>
</evidence>
<dbReference type="GO" id="GO:0005524">
    <property type="term" value="F:ATP binding"/>
    <property type="evidence" value="ECO:0007669"/>
    <property type="project" value="UniProtKB-KW"/>
</dbReference>
<feature type="domain" description="ABC transporter" evidence="8">
    <location>
        <begin position="24"/>
        <end position="69"/>
    </location>
</feature>
<dbReference type="SUPFAM" id="SSF52540">
    <property type="entry name" value="P-loop containing nucleoside triphosphate hydrolases"/>
    <property type="match status" value="1"/>
</dbReference>
<reference evidence="9 10" key="1">
    <citation type="submission" date="2012-12" db="EMBL/GenBank/DDBJ databases">
        <title>Novel taxa of Listeriaceae from agricultural environments in the United States.</title>
        <authorList>
            <person name="den Bakker H.C."/>
            <person name="Allred A."/>
            <person name="Warchocki S."/>
            <person name="Wright E.M."/>
            <person name="Burrell A."/>
            <person name="Nightingale K.K."/>
            <person name="Kephart D."/>
            <person name="Wiedmann M."/>
        </authorList>
    </citation>
    <scope>NUCLEOTIDE SEQUENCE [LARGE SCALE GENOMIC DNA]</scope>
    <source>
        <strain evidence="9 10">FSL F6-1183</strain>
    </source>
</reference>
<keyword evidence="3" id="KW-0813">Transport</keyword>
<organism evidence="9 10">
    <name type="scientific">Listeria grayi FSL F6-1183</name>
    <dbReference type="NCBI Taxonomy" id="1265827"/>
    <lineage>
        <taxon>Bacteria</taxon>
        <taxon>Bacillati</taxon>
        <taxon>Bacillota</taxon>
        <taxon>Bacilli</taxon>
        <taxon>Bacillales</taxon>
        <taxon>Listeriaceae</taxon>
        <taxon>Listeria</taxon>
    </lineage>
</organism>
<evidence type="ECO:0000313" key="9">
    <source>
        <dbReference type="EMBL" id="EUJ30693.1"/>
    </source>
</evidence>
<keyword evidence="9" id="KW-0547">Nucleotide-binding</keyword>
<dbReference type="Proteomes" id="UP000019251">
    <property type="component" value="Unassembled WGS sequence"/>
</dbReference>
<evidence type="ECO:0000256" key="7">
    <source>
        <dbReference type="ARBA" id="ARBA00023136"/>
    </source>
</evidence>
<comment type="caution">
    <text evidence="9">The sequence shown here is derived from an EMBL/GenBank/DDBJ whole genome shotgun (WGS) entry which is preliminary data.</text>
</comment>
<proteinExistence type="inferred from homology"/>
<keyword evidence="4" id="KW-1003">Cell membrane</keyword>
<evidence type="ECO:0000256" key="3">
    <source>
        <dbReference type="ARBA" id="ARBA00022448"/>
    </source>
</evidence>
<dbReference type="PANTHER" id="PTHR43297:SF14">
    <property type="entry name" value="ATPASE AAA-TYPE CORE DOMAIN-CONTAINING PROTEIN"/>
    <property type="match status" value="1"/>
</dbReference>